<dbReference type="GO" id="GO:0000287">
    <property type="term" value="F:magnesium ion binding"/>
    <property type="evidence" value="ECO:0007669"/>
    <property type="project" value="UniProtKB-UniRule"/>
</dbReference>
<evidence type="ECO:0000256" key="9">
    <source>
        <dbReference type="ARBA" id="ARBA00023304"/>
    </source>
</evidence>
<comment type="cofactor">
    <cofactor evidence="10">
        <name>Mg(2+)</name>
        <dbReference type="ChEBI" id="CHEBI:18420"/>
    </cofactor>
</comment>
<keyword evidence="5 10" id="KW-0432">Leucine biosynthesis</keyword>
<keyword evidence="8 10" id="KW-0479">Metal-binding</keyword>
<proteinExistence type="inferred from homology"/>
<evidence type="ECO:0000256" key="4">
    <source>
        <dbReference type="ARBA" id="ARBA00012973"/>
    </source>
</evidence>
<dbReference type="GO" id="GO:0009098">
    <property type="term" value="P:L-leucine biosynthetic process"/>
    <property type="evidence" value="ECO:0007669"/>
    <property type="project" value="UniProtKB-UniRule"/>
</dbReference>
<dbReference type="SMART" id="SM00917">
    <property type="entry name" value="LeuA_dimer"/>
    <property type="match status" value="1"/>
</dbReference>
<feature type="binding site" evidence="10">
    <location>
        <position position="246"/>
    </location>
    <ligand>
        <name>Mg(2+)</name>
        <dbReference type="ChEBI" id="CHEBI:18420"/>
    </ligand>
</feature>
<dbReference type="PROSITE" id="PS50991">
    <property type="entry name" value="PYR_CT"/>
    <property type="match status" value="1"/>
</dbReference>
<comment type="subunit">
    <text evidence="10">Homodimer.</text>
</comment>
<dbReference type="Gene3D" id="3.30.160.270">
    <property type="match status" value="1"/>
</dbReference>
<comment type="caution">
    <text evidence="12">The sequence shown here is derived from an EMBL/GenBank/DDBJ whole genome shotgun (WGS) entry which is preliminary data.</text>
</comment>
<evidence type="ECO:0000256" key="5">
    <source>
        <dbReference type="ARBA" id="ARBA00022430"/>
    </source>
</evidence>
<accession>A0A562ZUE3</accession>
<dbReference type="InterPro" id="IPR054692">
    <property type="entry name" value="LeuA-like_post-cat"/>
</dbReference>
<dbReference type="GO" id="GO:0003985">
    <property type="term" value="F:acetyl-CoA C-acetyltransferase activity"/>
    <property type="evidence" value="ECO:0007669"/>
    <property type="project" value="UniProtKB-UniRule"/>
</dbReference>
<feature type="domain" description="Pyruvate carboxyltransferase" evidence="11">
    <location>
        <begin position="31"/>
        <end position="305"/>
    </location>
</feature>
<dbReference type="RefSeq" id="WP_145892482.1">
    <property type="nucleotide sequence ID" value="NZ_VOBQ01000005.1"/>
</dbReference>
<dbReference type="AlphaFoldDB" id="A0A562ZUE3"/>
<dbReference type="PANTHER" id="PTHR46911:SF1">
    <property type="entry name" value="2-ISOPROPYLMALATE SYNTHASE"/>
    <property type="match status" value="1"/>
</dbReference>
<evidence type="ECO:0000313" key="13">
    <source>
        <dbReference type="Proteomes" id="UP000318199"/>
    </source>
</evidence>
<protein>
    <recommendedName>
        <fullName evidence="4 10">2-isopropylmalate synthase</fullName>
        <ecNumber evidence="4 10">2.3.3.13</ecNumber>
    </recommendedName>
    <alternativeName>
        <fullName evidence="10">Alpha-IPM synthase</fullName>
    </alternativeName>
    <alternativeName>
        <fullName evidence="10">Alpha-isopropylmalate synthase</fullName>
    </alternativeName>
</protein>
<evidence type="ECO:0000256" key="10">
    <source>
        <dbReference type="HAMAP-Rule" id="MF_00572"/>
    </source>
</evidence>
<keyword evidence="10" id="KW-0963">Cytoplasm</keyword>
<keyword evidence="9 10" id="KW-0100">Branched-chain amino acid biosynthesis</keyword>
<dbReference type="Pfam" id="PF08502">
    <property type="entry name" value="LeuA_dimer"/>
    <property type="match status" value="1"/>
</dbReference>
<dbReference type="SUPFAM" id="SSF110921">
    <property type="entry name" value="2-isopropylmalate synthase LeuA, allosteric (dimerisation) domain"/>
    <property type="match status" value="1"/>
</dbReference>
<name>A0A562ZUE3_9BURK</name>
<dbReference type="PROSITE" id="PS00815">
    <property type="entry name" value="AIPM_HOMOCIT_SYNTH_1"/>
    <property type="match status" value="1"/>
</dbReference>
<dbReference type="PANTHER" id="PTHR46911">
    <property type="match status" value="1"/>
</dbReference>
<feature type="region of interest" description="Regulatory domain" evidence="10">
    <location>
        <begin position="437"/>
        <end position="565"/>
    </location>
</feature>
<comment type="similarity">
    <text evidence="3 10">Belongs to the alpha-IPM synthase/homocitrate synthase family. LeuA type 2 subfamily.</text>
</comment>
<comment type="catalytic activity">
    <reaction evidence="1 10">
        <text>3-methyl-2-oxobutanoate + acetyl-CoA + H2O = (2S)-2-isopropylmalate + CoA + H(+)</text>
        <dbReference type="Rhea" id="RHEA:21524"/>
        <dbReference type="ChEBI" id="CHEBI:1178"/>
        <dbReference type="ChEBI" id="CHEBI:11851"/>
        <dbReference type="ChEBI" id="CHEBI:15377"/>
        <dbReference type="ChEBI" id="CHEBI:15378"/>
        <dbReference type="ChEBI" id="CHEBI:57287"/>
        <dbReference type="ChEBI" id="CHEBI:57288"/>
        <dbReference type="EC" id="2.3.3.13"/>
    </reaction>
</comment>
<dbReference type="SUPFAM" id="SSF89000">
    <property type="entry name" value="post-HMGL domain-like"/>
    <property type="match status" value="1"/>
</dbReference>
<keyword evidence="10" id="KW-0460">Magnesium</keyword>
<evidence type="ECO:0000256" key="6">
    <source>
        <dbReference type="ARBA" id="ARBA00022605"/>
    </source>
</evidence>
<evidence type="ECO:0000313" key="12">
    <source>
        <dbReference type="EMBL" id="TWO72001.1"/>
    </source>
</evidence>
<gene>
    <name evidence="10 12" type="primary">leuA</name>
    <name evidence="12" type="ORF">FN976_08000</name>
</gene>
<dbReference type="PROSITE" id="PS00816">
    <property type="entry name" value="AIPM_HOMOCIT_SYNTH_2"/>
    <property type="match status" value="1"/>
</dbReference>
<dbReference type="GO" id="GO:0005737">
    <property type="term" value="C:cytoplasm"/>
    <property type="evidence" value="ECO:0007669"/>
    <property type="project" value="UniProtKB-SubCell"/>
</dbReference>
<dbReference type="InterPro" id="IPR013785">
    <property type="entry name" value="Aldolase_TIM"/>
</dbReference>
<evidence type="ECO:0000256" key="8">
    <source>
        <dbReference type="ARBA" id="ARBA00022723"/>
    </source>
</evidence>
<sequence>MLKNPASKYRQFAPVGLKDRTWPDAVVTRPPVWCSVDLRDGNQALIEPMDIPRKLRMFETLVAIGFKEIEVGFPSASQVEFDFVRKLIDEDLIPRDVTIQVLTQAREELIRKTFEALKGARRAIVHLYNATAPVMRKVVLGLDEDGIVQLATSQARLFQELAAQQPETDWVFQYSPEMFSGTELPFAKRVVDAVTEVWQPTPARKCIVNLPSTVEHSTPNIFADMIEWMHRHLARRDAIVLSVHPHNDRGTGTAAGEFAVMAGADRLEGCLFGNGERTGNLDLVNVALNLYSQGVDPGLDFSDIDEIRRTVEHCNQLPVHPRHPYVGDLVYTSFSGSHQDAIKKAFSARKETDIWDMPYLPLDPKDLGRSYEAVIRVNSQSGKGGISYLLEAEYGVELPRRLQIEFSQVVQGVMDSDGKELNAADLWKLFEREYGLADAAAPQYQVIDSAGGAAGEMLSLAAEVRLGAEVLSFTGAGNGPIDAFVEGLGHATGEAIRVLDYHEHAIASGADARAVAYLELRVGERTLFGVGMDANIVSASLKAIVSGLQRARSANSREEKSWQTS</sequence>
<dbReference type="InterPro" id="IPR013709">
    <property type="entry name" value="2-isopropylmalate_synth_dimer"/>
</dbReference>
<keyword evidence="13" id="KW-1185">Reference proteome</keyword>
<reference evidence="12 13" key="1">
    <citation type="submission" date="2019-07" db="EMBL/GenBank/DDBJ databases">
        <title>Caenimonas sedimenti sp. nov., isolated from activated sludge.</title>
        <authorList>
            <person name="Xu J."/>
        </authorList>
    </citation>
    <scope>NUCLEOTIDE SEQUENCE [LARGE SCALE GENOMIC DNA]</scope>
    <source>
        <strain evidence="12 13">HX-9-20</strain>
    </source>
</reference>
<keyword evidence="7 10" id="KW-0808">Transferase</keyword>
<dbReference type="HAMAP" id="MF_00572">
    <property type="entry name" value="LeuA_type2"/>
    <property type="match status" value="1"/>
</dbReference>
<dbReference type="InterPro" id="IPR036230">
    <property type="entry name" value="LeuA_allosteric_dom_sf"/>
</dbReference>
<comment type="subcellular location">
    <subcellularLocation>
        <location evidence="10">Cytoplasm</location>
    </subcellularLocation>
</comment>
<evidence type="ECO:0000256" key="1">
    <source>
        <dbReference type="ARBA" id="ARBA00000064"/>
    </source>
</evidence>
<dbReference type="InterPro" id="IPR002034">
    <property type="entry name" value="AIPM/Hcit_synth_CS"/>
</dbReference>
<feature type="binding site" evidence="10">
    <location>
        <position position="244"/>
    </location>
    <ligand>
        <name>Mg(2+)</name>
        <dbReference type="ChEBI" id="CHEBI:18420"/>
    </ligand>
</feature>
<dbReference type="Proteomes" id="UP000318199">
    <property type="component" value="Unassembled WGS sequence"/>
</dbReference>
<dbReference type="Gene3D" id="3.20.20.70">
    <property type="entry name" value="Aldolase class I"/>
    <property type="match status" value="1"/>
</dbReference>
<comment type="pathway">
    <text evidence="2 10">Amino-acid biosynthesis; L-leucine biosynthesis; L-leucine from 3-methyl-2-oxobutanoate: step 1/4.</text>
</comment>
<dbReference type="Pfam" id="PF00682">
    <property type="entry name" value="HMGL-like"/>
    <property type="match status" value="1"/>
</dbReference>
<dbReference type="EMBL" id="VOBQ01000005">
    <property type="protein sequence ID" value="TWO72001.1"/>
    <property type="molecule type" value="Genomic_DNA"/>
</dbReference>
<dbReference type="EC" id="2.3.3.13" evidence="4 10"/>
<evidence type="ECO:0000256" key="2">
    <source>
        <dbReference type="ARBA" id="ARBA00004689"/>
    </source>
</evidence>
<dbReference type="Pfam" id="PF22615">
    <property type="entry name" value="IPMS_D2"/>
    <property type="match status" value="1"/>
</dbReference>
<dbReference type="InterPro" id="IPR005668">
    <property type="entry name" value="IPM_Synthase"/>
</dbReference>
<evidence type="ECO:0000256" key="7">
    <source>
        <dbReference type="ARBA" id="ARBA00022679"/>
    </source>
</evidence>
<dbReference type="NCBIfam" id="TIGR00970">
    <property type="entry name" value="leuA_yeast"/>
    <property type="match status" value="1"/>
</dbReference>
<comment type="function">
    <text evidence="10">Catalyzes the condensation of the acetyl group of acetyl-CoA with 3-methyl-2-oxobutanoate (2-ketoisovalerate) to form 3-carboxy-3-hydroxy-4-methylpentanoate (2-isopropylmalate).</text>
</comment>
<organism evidence="12 13">
    <name type="scientific">Caenimonas sedimenti</name>
    <dbReference type="NCBI Taxonomy" id="2596921"/>
    <lineage>
        <taxon>Bacteria</taxon>
        <taxon>Pseudomonadati</taxon>
        <taxon>Pseudomonadota</taxon>
        <taxon>Betaproteobacteria</taxon>
        <taxon>Burkholderiales</taxon>
        <taxon>Comamonadaceae</taxon>
        <taxon>Caenimonas</taxon>
    </lineage>
</organism>
<dbReference type="CDD" id="cd07942">
    <property type="entry name" value="DRE_TIM_LeuA"/>
    <property type="match status" value="1"/>
</dbReference>
<keyword evidence="6 10" id="KW-0028">Amino-acid biosynthesis</keyword>
<dbReference type="NCBIfam" id="NF002991">
    <property type="entry name" value="PRK03739.1"/>
    <property type="match status" value="1"/>
</dbReference>
<dbReference type="InterPro" id="IPR000891">
    <property type="entry name" value="PYR_CT"/>
</dbReference>
<dbReference type="OrthoDB" id="9803573at2"/>
<keyword evidence="12" id="KW-0012">Acyltransferase</keyword>
<feature type="binding site" evidence="10">
    <location>
        <position position="280"/>
    </location>
    <ligand>
        <name>Mg(2+)</name>
        <dbReference type="ChEBI" id="CHEBI:18420"/>
    </ligand>
</feature>
<evidence type="ECO:0000256" key="3">
    <source>
        <dbReference type="ARBA" id="ARBA00009767"/>
    </source>
</evidence>
<evidence type="ECO:0000259" key="11">
    <source>
        <dbReference type="PROSITE" id="PS50991"/>
    </source>
</evidence>
<dbReference type="UniPathway" id="UPA00048">
    <property type="reaction ID" value="UER00070"/>
</dbReference>
<dbReference type="InterPro" id="IPR039371">
    <property type="entry name" value="LeuA_N_DRE-TIM"/>
</dbReference>
<dbReference type="GO" id="GO:0003852">
    <property type="term" value="F:2-isopropylmalate synthase activity"/>
    <property type="evidence" value="ECO:0007669"/>
    <property type="project" value="UniProtKB-UniRule"/>
</dbReference>
<feature type="binding site" evidence="10">
    <location>
        <position position="40"/>
    </location>
    <ligand>
        <name>Mg(2+)</name>
        <dbReference type="ChEBI" id="CHEBI:18420"/>
    </ligand>
</feature>
<dbReference type="SUPFAM" id="SSF51569">
    <property type="entry name" value="Aldolase"/>
    <property type="match status" value="1"/>
</dbReference>